<dbReference type="GO" id="GO:0016787">
    <property type="term" value="F:hydrolase activity"/>
    <property type="evidence" value="ECO:0007669"/>
    <property type="project" value="InterPro"/>
</dbReference>
<evidence type="ECO:0000313" key="3">
    <source>
        <dbReference type="Proteomes" id="UP000009231"/>
    </source>
</evidence>
<dbReference type="RefSeq" id="WP_013825362.1">
    <property type="nucleotide sequence ID" value="NC_015574.1"/>
</dbReference>
<protein>
    <submittedName>
        <fullName evidence="2">Type III restriction protein res subunit</fullName>
    </submittedName>
</protein>
<dbReference type="REBASE" id="36348">
    <property type="entry name" value="MspSWAN1ORF832P"/>
</dbReference>
<dbReference type="eggNOG" id="arCOG00885">
    <property type="taxonomic scope" value="Archaea"/>
</dbReference>
<dbReference type="PANTHER" id="PTHR47396:SF1">
    <property type="entry name" value="ATP-DEPENDENT HELICASE IRC3-RELATED"/>
    <property type="match status" value="1"/>
</dbReference>
<evidence type="ECO:0000259" key="1">
    <source>
        <dbReference type="Pfam" id="PF04851"/>
    </source>
</evidence>
<feature type="domain" description="Helicase/UvrB N-terminal" evidence="1">
    <location>
        <begin position="92"/>
        <end position="333"/>
    </location>
</feature>
<dbReference type="InterPro" id="IPR027417">
    <property type="entry name" value="P-loop_NTPase"/>
</dbReference>
<dbReference type="Proteomes" id="UP000009231">
    <property type="component" value="Chromosome"/>
</dbReference>
<organism evidence="2 3">
    <name type="scientific">Methanobacterium paludis (strain DSM 25820 / JCM 18151 / SWAN1)</name>
    <dbReference type="NCBI Taxonomy" id="868131"/>
    <lineage>
        <taxon>Archaea</taxon>
        <taxon>Methanobacteriati</taxon>
        <taxon>Methanobacteriota</taxon>
        <taxon>Methanomada group</taxon>
        <taxon>Methanobacteria</taxon>
        <taxon>Methanobacteriales</taxon>
        <taxon>Methanobacteriaceae</taxon>
        <taxon>Methanobacterium</taxon>
    </lineage>
</organism>
<dbReference type="Gene3D" id="3.40.50.300">
    <property type="entry name" value="P-loop containing nucleotide triphosphate hydrolases"/>
    <property type="match status" value="2"/>
</dbReference>
<dbReference type="EMBL" id="CP002772">
    <property type="protein sequence ID" value="AEG17860.1"/>
    <property type="molecule type" value="Genomic_DNA"/>
</dbReference>
<dbReference type="KEGG" id="mew:MSWAN_0833"/>
<dbReference type="GO" id="GO:0005524">
    <property type="term" value="F:ATP binding"/>
    <property type="evidence" value="ECO:0007669"/>
    <property type="project" value="InterPro"/>
</dbReference>
<dbReference type="GO" id="GO:0005829">
    <property type="term" value="C:cytosol"/>
    <property type="evidence" value="ECO:0007669"/>
    <property type="project" value="TreeGrafter"/>
</dbReference>
<dbReference type="HOGENOM" id="CLU_008785_0_0_2"/>
<dbReference type="PANTHER" id="PTHR47396">
    <property type="entry name" value="TYPE I RESTRICTION ENZYME ECOKI R PROTEIN"/>
    <property type="match status" value="1"/>
</dbReference>
<reference evidence="2 3" key="1">
    <citation type="journal article" date="2014" name="Int. J. Syst. Evol. Microbiol.">
        <title>Methanobacterium paludis sp. nov. and a novel strain of Methanobacterium lacus isolated from northern peatlands.</title>
        <authorList>
            <person name="Cadillo-Quiroz H."/>
            <person name="Brauer S.L."/>
            <person name="Goodson N."/>
            <person name="Yavitt J.B."/>
            <person name="Zinder S.H."/>
        </authorList>
    </citation>
    <scope>NUCLEOTIDE SEQUENCE [LARGE SCALE GENOMIC DNA]</scope>
    <source>
        <strain evidence="3">DSM 25820 / JCM 18151 / SWAN1</strain>
    </source>
</reference>
<evidence type="ECO:0000313" key="2">
    <source>
        <dbReference type="EMBL" id="AEG17860.1"/>
    </source>
</evidence>
<keyword evidence="3" id="KW-1185">Reference proteome</keyword>
<sequence length="1215" mass="142527">MALHKDFPESPYEFLDPDKRWLPADEHFRDQFYGQLIPPLVDKIRREVKKWRDSDYNGASDTSKSLLQYWFETEHLMHSKKGMINFRYYFAQREAVETIIYLYEIVKVEDKYDLLRFDSSGVLTESMFDESWRRFVIKMATGSGKTKVLSLILTWSYFHRLYEADSTLARNFLVITPNIIVLDRIRSDFDGLKIFFNDPVLPENGYNGHNWHDDFQLTLHIQDNVNMVRKTGNIFLTNIHRVFSSNQTSPSIEDDNTMDYFLGEKAVVSTTDSKVDLGVIVRDIDELMILNDEAHHIHDKNLAWFKSIQEIHNRLLQKGSKLSMQVDFTATPKHSNGSIFVQTVSDYPLVEAIHQHIVKLPVLPDKASRKKLSVKKSAKYSEKYEDYIDLGYLEWEKVYEEHAELGKKAVMFVMTDDTRNCDEVAQYLENRYPDLKDSVLVIHTKKNGEISESSTGKKKKELDELRKAANEIDDPNSRYKAIVSVLVLKEGWDVRNVTTIVGLRAFASKGKILPEQTLGRGLRRMYRDPEAQEMVSVIGTDAFMEFVESIQKEGVELTHKPMGHGTKPLAPLVIQIDNDNLKKDINELDIQIPILTPRIYREYNNISDLNVSRFNTKKLKIKEFTEEQQREIVFRDILSNKIKHKTKLDRNAIDYRGIIGYFAQVIMDELKIFSGYDLIYGKVKEFIKYYLFYKEVDLEDPNVLRNLSELEARKTITETFKKKINELTVLDHGEAKIRDYIKISDCRPFVTKEREYLVPKKSPFNRIIGDSLLELNFAKFLEKCDDIISYVKNYFAVHFKIDYKNHKGEISNYYPDFVVKRNEDEIYIIETKGEEDLDDVLKLKRLEQWCKDINVLQSNVKYGFVYVDEEKFSKYDLKSFQELLEVFTETGPQLTEKEFKTELSEEDKEQTNLNFNKGVPFDQWIESLPFPLASILWACITDSNNEHKVKYLIHFFEALSEFNVALMVSALSSDKEFYKREFNRCKSPDPRFQGWYLKPAFGNWNFFGSCLAKNVRRLLEDNDKSKKCLKLLGNPEKAFINMLTNKKLYNILNQVVNYRNQWEGHGPIVSPKDYEERLCILRNEVLKVRKLISNAYNNISLVLPGETRYENGVFHYKVKKLMSTRAPFKNEELKTRTPMDSTKKYLIHGNEGTPIELIPLFDIIESPEMKQEACYFYNNYDKKNDRVRFVSYHFNKESEIFLPFNDFKVVISLLN</sequence>
<dbReference type="GeneID" id="10668335"/>
<dbReference type="InterPro" id="IPR006935">
    <property type="entry name" value="Helicase/UvrB_N"/>
</dbReference>
<dbReference type="SUPFAM" id="SSF52540">
    <property type="entry name" value="P-loop containing nucleoside triphosphate hydrolases"/>
    <property type="match status" value="1"/>
</dbReference>
<dbReference type="AlphaFoldDB" id="F6D1Q7"/>
<dbReference type="InterPro" id="IPR050742">
    <property type="entry name" value="Helicase_Restrict-Modif_Enz"/>
</dbReference>
<dbReference type="GO" id="GO:0003677">
    <property type="term" value="F:DNA binding"/>
    <property type="evidence" value="ECO:0007669"/>
    <property type="project" value="InterPro"/>
</dbReference>
<accession>F6D1Q7</accession>
<gene>
    <name evidence="2" type="ordered locus">MSWAN_0833</name>
</gene>
<dbReference type="OrthoDB" id="75806at2157"/>
<proteinExistence type="predicted"/>
<dbReference type="Pfam" id="PF04851">
    <property type="entry name" value="ResIII"/>
    <property type="match status" value="1"/>
</dbReference>
<name>F6D1Q7_METPW</name>